<feature type="region of interest" description="Disordered" evidence="1">
    <location>
        <begin position="469"/>
        <end position="512"/>
    </location>
</feature>
<dbReference type="InterPro" id="IPR002035">
    <property type="entry name" value="VWF_A"/>
</dbReference>
<dbReference type="PROSITE" id="PS50234">
    <property type="entry name" value="VWFA"/>
    <property type="match status" value="2"/>
</dbReference>
<dbReference type="Gene3D" id="3.40.50.410">
    <property type="entry name" value="von Willebrand factor, type A domain"/>
    <property type="match status" value="2"/>
</dbReference>
<evidence type="ECO:0000259" key="3">
    <source>
        <dbReference type="PROSITE" id="PS50234"/>
    </source>
</evidence>
<feature type="signal peptide" evidence="2">
    <location>
        <begin position="1"/>
        <end position="23"/>
    </location>
</feature>
<organism evidence="4 5">
    <name type="scientific">Hondaea fermentalgiana</name>
    <dbReference type="NCBI Taxonomy" id="2315210"/>
    <lineage>
        <taxon>Eukaryota</taxon>
        <taxon>Sar</taxon>
        <taxon>Stramenopiles</taxon>
        <taxon>Bigyra</taxon>
        <taxon>Labyrinthulomycetes</taxon>
        <taxon>Thraustochytrida</taxon>
        <taxon>Thraustochytriidae</taxon>
        <taxon>Hondaea</taxon>
    </lineage>
</organism>
<keyword evidence="2" id="KW-0732">Signal</keyword>
<dbReference type="SMART" id="SM00327">
    <property type="entry name" value="VWA"/>
    <property type="match status" value="2"/>
</dbReference>
<dbReference type="AlphaFoldDB" id="A0A2R5G782"/>
<dbReference type="InterPro" id="IPR050525">
    <property type="entry name" value="ECM_Assembly_Org"/>
</dbReference>
<reference evidence="4 5" key="1">
    <citation type="submission" date="2017-12" db="EMBL/GenBank/DDBJ databases">
        <title>Sequencing, de novo assembly and annotation of complete genome of a new Thraustochytrid species, strain FCC1311.</title>
        <authorList>
            <person name="Sedici K."/>
            <person name="Godart F."/>
            <person name="Aiese Cigliano R."/>
            <person name="Sanseverino W."/>
            <person name="Barakat M."/>
            <person name="Ortet P."/>
            <person name="Marechal E."/>
            <person name="Cagnac O."/>
            <person name="Amato A."/>
        </authorList>
    </citation>
    <scope>NUCLEOTIDE SEQUENCE [LARGE SCALE GENOMIC DNA]</scope>
</reference>
<dbReference type="Proteomes" id="UP000241890">
    <property type="component" value="Unassembled WGS sequence"/>
</dbReference>
<evidence type="ECO:0000256" key="2">
    <source>
        <dbReference type="SAM" id="SignalP"/>
    </source>
</evidence>
<sequence>MKTMLRAAAMLLVAVGLAAFSDGASEAVGVGPSSTCAPYDVVMMLDASASRDKFSLAKRIALTIGDEFDIGFASSKDRVTALSFSDKAYKRKQLWQVKNIGNLQSLIKSMSTTRSTETNLPFAIDVARKMLNKRPRGATEIIILISDGNVGVKHFSKKFVGNVCSNIGGVDNLSPEAIRECVYTQLVDVVDEDGMKVIYVPIGDSPALPSAPLDAYINIPSDLTDESTIASGVAELACDVGAAATPIGCGDPIDILFVVDASFTVDDEELDEAHDFVLDFASRWAGDARFGLIEYSTAINEIFPLVNSDGSTYFGSSAELEAALEGINRTPEQRENTNMPLGLLTALNMIEETKEIDAVSTRSTLVVHVGDDAPNVEWEYGRLPVACANDDNERKYPTKAARACTRWLVKQIRLVADYVSVRAGNAQGSASLYRKLGFVVDVYKVGDYASWNALADQFVDDQCETSLLGITPSPTSAPTDAPTEAPTDAPTSAPTDAPTEAPTVAPTDAPTEAPTLSPVVFIEGCYEPYVVNKARAQHRLGTFEDEAGIQLPEQCHSKCAETEGCNYWSFRAQSSWEGENAAAQCNLMSELREAVSTSSERGADGCSNERAN</sequence>
<gene>
    <name evidence="4" type="ORF">FCC1311_005312</name>
</gene>
<dbReference type="PANTHER" id="PTHR24020">
    <property type="entry name" value="COLLAGEN ALPHA"/>
    <property type="match status" value="1"/>
</dbReference>
<dbReference type="EMBL" id="BEYU01000005">
    <property type="protein sequence ID" value="GBG24313.1"/>
    <property type="molecule type" value="Genomic_DNA"/>
</dbReference>
<dbReference type="Gene3D" id="3.50.4.10">
    <property type="entry name" value="Hepatocyte Growth Factor"/>
    <property type="match status" value="1"/>
</dbReference>
<evidence type="ECO:0000313" key="4">
    <source>
        <dbReference type="EMBL" id="GBG24313.1"/>
    </source>
</evidence>
<proteinExistence type="predicted"/>
<evidence type="ECO:0000313" key="5">
    <source>
        <dbReference type="Proteomes" id="UP000241890"/>
    </source>
</evidence>
<protein>
    <recommendedName>
        <fullName evidence="3">VWFA domain-containing protein</fullName>
    </recommendedName>
</protein>
<evidence type="ECO:0000256" key="1">
    <source>
        <dbReference type="SAM" id="MobiDB-lite"/>
    </source>
</evidence>
<comment type="caution">
    <text evidence="4">The sequence shown here is derived from an EMBL/GenBank/DDBJ whole genome shotgun (WGS) entry which is preliminary data.</text>
</comment>
<feature type="domain" description="VWFA" evidence="3">
    <location>
        <begin position="254"/>
        <end position="462"/>
    </location>
</feature>
<feature type="compositionally biased region" description="Low complexity" evidence="1">
    <location>
        <begin position="471"/>
        <end position="512"/>
    </location>
</feature>
<dbReference type="Pfam" id="PF00092">
    <property type="entry name" value="VWA"/>
    <property type="match status" value="2"/>
</dbReference>
<keyword evidence="5" id="KW-1185">Reference proteome</keyword>
<dbReference type="OrthoDB" id="6132182at2759"/>
<accession>A0A2R5G782</accession>
<dbReference type="InParanoid" id="A0A2R5G782"/>
<dbReference type="CDD" id="cd00198">
    <property type="entry name" value="vWFA"/>
    <property type="match status" value="2"/>
</dbReference>
<dbReference type="SUPFAM" id="SSF53300">
    <property type="entry name" value="vWA-like"/>
    <property type="match status" value="2"/>
</dbReference>
<feature type="chain" id="PRO_5015340787" description="VWFA domain-containing protein" evidence="2">
    <location>
        <begin position="24"/>
        <end position="612"/>
    </location>
</feature>
<dbReference type="InterPro" id="IPR036465">
    <property type="entry name" value="vWFA_dom_sf"/>
</dbReference>
<name>A0A2R5G782_9STRA</name>
<feature type="domain" description="VWFA" evidence="3">
    <location>
        <begin position="40"/>
        <end position="149"/>
    </location>
</feature>